<protein>
    <submittedName>
        <fullName evidence="3">Flavonol synthase</fullName>
    </submittedName>
</protein>
<dbReference type="PRINTS" id="PR00682">
    <property type="entry name" value="IPNSYNTHASE"/>
</dbReference>
<keyword evidence="4" id="KW-1185">Reference proteome</keyword>
<dbReference type="Proteomes" id="UP000613580">
    <property type="component" value="Unassembled WGS sequence"/>
</dbReference>
<comment type="caution">
    <text evidence="3">The sequence shown here is derived from an EMBL/GenBank/DDBJ whole genome shotgun (WGS) entry which is preliminary data.</text>
</comment>
<dbReference type="AlphaFoldDB" id="A0A8H6TKM9"/>
<reference evidence="3" key="1">
    <citation type="submission" date="2020-05" db="EMBL/GenBank/DDBJ databases">
        <title>Mycena genomes resolve the evolution of fungal bioluminescence.</title>
        <authorList>
            <person name="Tsai I.J."/>
        </authorList>
    </citation>
    <scope>NUCLEOTIDE SEQUENCE</scope>
    <source>
        <strain evidence="3">110903Hualien_Pintung</strain>
    </source>
</reference>
<dbReference type="InterPro" id="IPR027443">
    <property type="entry name" value="IPNS-like_sf"/>
</dbReference>
<gene>
    <name evidence="3" type="ORF">HMN09_00221400</name>
</gene>
<dbReference type="InterPro" id="IPR050231">
    <property type="entry name" value="Iron_ascorbate_oxido_reductase"/>
</dbReference>
<dbReference type="InterPro" id="IPR044861">
    <property type="entry name" value="IPNS-like_FE2OG_OXY"/>
</dbReference>
<accession>A0A8H6TKM9</accession>
<dbReference type="InterPro" id="IPR026992">
    <property type="entry name" value="DIOX_N"/>
</dbReference>
<dbReference type="OrthoDB" id="406156at2759"/>
<feature type="domain" description="Isopenicillin N synthase-like Fe(2+) 2OG dioxygenase" evidence="1">
    <location>
        <begin position="250"/>
        <end position="350"/>
    </location>
</feature>
<dbReference type="Pfam" id="PF03171">
    <property type="entry name" value="2OG-FeII_Oxy"/>
    <property type="match status" value="1"/>
</dbReference>
<dbReference type="Pfam" id="PF14226">
    <property type="entry name" value="DIOX_N"/>
    <property type="match status" value="1"/>
</dbReference>
<sequence>MQLPERTTPKAIPHILPSSPAAVSSHPLLPADFLSSAVPVPELGTYNYVPETKVSSCTNLADAVRTHLTPLATQEQLDWADLPTVDLSQLATEDGKQAQAQILIGALREKGFFYVKNFNISQERVDRQFAIGKRFYELPLEEKLKYVPEGLDQGQFNGYIPAGRRVIDNEGKIKDQIEIYNIPKFNGDFEHVHPEVVASNLTEIEEFARSLHTDVLDPLFVLLAIALELPEDYFTKIHQYPVKSEDHLRYMRYSKYPPEINAQLKNWSYGHTDLGSFTLLFRQPVAALQIRDPTTNSWKWVKPQDATLTVNACDALQFLTGGYVRSTIHRVTVPPKDQQHVDRLGLLYFSRPHNDVTLATIQDSPVLQRECFTKNQFEESGNPVPSMFDWTFSKQKWQRTKYGSLKEDHATAQILPGFREQVYV</sequence>
<feature type="domain" description="Non-haem dioxygenase N-terminal" evidence="2">
    <location>
        <begin position="82"/>
        <end position="182"/>
    </location>
</feature>
<dbReference type="PANTHER" id="PTHR47990">
    <property type="entry name" value="2-OXOGLUTARATE (2OG) AND FE(II)-DEPENDENT OXYGENASE SUPERFAMILY PROTEIN-RELATED"/>
    <property type="match status" value="1"/>
</dbReference>
<organism evidence="3 4">
    <name type="scientific">Mycena chlorophos</name>
    <name type="common">Agaric fungus</name>
    <name type="synonym">Agaricus chlorophos</name>
    <dbReference type="NCBI Taxonomy" id="658473"/>
    <lineage>
        <taxon>Eukaryota</taxon>
        <taxon>Fungi</taxon>
        <taxon>Dikarya</taxon>
        <taxon>Basidiomycota</taxon>
        <taxon>Agaricomycotina</taxon>
        <taxon>Agaricomycetes</taxon>
        <taxon>Agaricomycetidae</taxon>
        <taxon>Agaricales</taxon>
        <taxon>Marasmiineae</taxon>
        <taxon>Mycenaceae</taxon>
        <taxon>Mycena</taxon>
    </lineage>
</organism>
<evidence type="ECO:0000313" key="3">
    <source>
        <dbReference type="EMBL" id="KAF7318859.1"/>
    </source>
</evidence>
<dbReference type="Gene3D" id="2.60.120.330">
    <property type="entry name" value="B-lactam Antibiotic, Isopenicillin N Synthase, Chain"/>
    <property type="match status" value="1"/>
</dbReference>
<evidence type="ECO:0000313" key="4">
    <source>
        <dbReference type="Proteomes" id="UP000613580"/>
    </source>
</evidence>
<dbReference type="FunFam" id="2.60.120.330:FF:000040">
    <property type="entry name" value="Chromosome 21, whole genome shotgun sequence"/>
    <property type="match status" value="1"/>
</dbReference>
<dbReference type="SUPFAM" id="SSF51197">
    <property type="entry name" value="Clavaminate synthase-like"/>
    <property type="match status" value="1"/>
</dbReference>
<dbReference type="EMBL" id="JACAZE010000003">
    <property type="protein sequence ID" value="KAF7318859.1"/>
    <property type="molecule type" value="Genomic_DNA"/>
</dbReference>
<evidence type="ECO:0000259" key="2">
    <source>
        <dbReference type="Pfam" id="PF14226"/>
    </source>
</evidence>
<proteinExistence type="predicted"/>
<evidence type="ECO:0000259" key="1">
    <source>
        <dbReference type="Pfam" id="PF03171"/>
    </source>
</evidence>
<name>A0A8H6TKM9_MYCCL</name>